<dbReference type="GO" id="GO:0003677">
    <property type="term" value="F:DNA binding"/>
    <property type="evidence" value="ECO:0007669"/>
    <property type="project" value="UniProtKB-KW"/>
</dbReference>
<evidence type="ECO:0000256" key="4">
    <source>
        <dbReference type="ARBA" id="ARBA00023242"/>
    </source>
</evidence>
<dbReference type="Gene3D" id="1.20.5.170">
    <property type="match status" value="2"/>
</dbReference>
<dbReference type="CDD" id="cd14809">
    <property type="entry name" value="bZIP_AUREO-like"/>
    <property type="match status" value="2"/>
</dbReference>
<feature type="domain" description="BZIP" evidence="7">
    <location>
        <begin position="19"/>
        <end position="66"/>
    </location>
</feature>
<keyword evidence="2" id="KW-0238">DNA-binding</keyword>
<evidence type="ECO:0000256" key="3">
    <source>
        <dbReference type="ARBA" id="ARBA00023163"/>
    </source>
</evidence>
<keyword evidence="1" id="KW-0805">Transcription regulation</keyword>
<dbReference type="SUPFAM" id="SSF57959">
    <property type="entry name" value="Leucine zipper domain"/>
    <property type="match status" value="1"/>
</dbReference>
<reference evidence="8 9" key="1">
    <citation type="submission" date="2024-10" db="EMBL/GenBank/DDBJ databases">
        <title>Updated reference genomes for cyclostephanoid diatoms.</title>
        <authorList>
            <person name="Roberts W.R."/>
            <person name="Alverson A.J."/>
        </authorList>
    </citation>
    <scope>NUCLEOTIDE SEQUENCE [LARGE SCALE GENOMIC DNA]</scope>
    <source>
        <strain evidence="8 9">AJA010-31</strain>
    </source>
</reference>
<dbReference type="AlphaFoldDB" id="A0ABD3NP25"/>
<comment type="caution">
    <text evidence="8">The sequence shown here is derived from an EMBL/GenBank/DDBJ whole genome shotgun (WGS) entry which is preliminary data.</text>
</comment>
<organism evidence="8 9">
    <name type="scientific">Cyclotella atomus</name>
    <dbReference type="NCBI Taxonomy" id="382360"/>
    <lineage>
        <taxon>Eukaryota</taxon>
        <taxon>Sar</taxon>
        <taxon>Stramenopiles</taxon>
        <taxon>Ochrophyta</taxon>
        <taxon>Bacillariophyta</taxon>
        <taxon>Coscinodiscophyceae</taxon>
        <taxon>Thalassiosirophycidae</taxon>
        <taxon>Stephanodiscales</taxon>
        <taxon>Stephanodiscaceae</taxon>
        <taxon>Cyclotella</taxon>
    </lineage>
</organism>
<proteinExistence type="predicted"/>
<feature type="domain" description="BZIP" evidence="7">
    <location>
        <begin position="175"/>
        <end position="221"/>
    </location>
</feature>
<evidence type="ECO:0000256" key="5">
    <source>
        <dbReference type="SAM" id="Coils"/>
    </source>
</evidence>
<keyword evidence="3" id="KW-0804">Transcription</keyword>
<dbReference type="InterPro" id="IPR046347">
    <property type="entry name" value="bZIP_sf"/>
</dbReference>
<name>A0ABD3NP25_9STRA</name>
<keyword evidence="9" id="KW-1185">Reference proteome</keyword>
<evidence type="ECO:0000259" key="7">
    <source>
        <dbReference type="PROSITE" id="PS50217"/>
    </source>
</evidence>
<dbReference type="InterPro" id="IPR004827">
    <property type="entry name" value="bZIP"/>
</dbReference>
<keyword evidence="5" id="KW-0175">Coiled coil</keyword>
<protein>
    <recommendedName>
        <fullName evidence="7">BZIP domain-containing protein</fullName>
    </recommendedName>
</protein>
<gene>
    <name evidence="8" type="ORF">ACHAWO_003755</name>
</gene>
<dbReference type="Proteomes" id="UP001530400">
    <property type="component" value="Unassembled WGS sequence"/>
</dbReference>
<feature type="compositionally biased region" description="Basic residues" evidence="6">
    <location>
        <begin position="31"/>
        <end position="40"/>
    </location>
</feature>
<dbReference type="PANTHER" id="PTHR45764:SF38">
    <property type="entry name" value="BZIP TRANSCRIPTION FACTOR 44"/>
    <property type="match status" value="1"/>
</dbReference>
<accession>A0ABD3NP25</accession>
<evidence type="ECO:0000313" key="9">
    <source>
        <dbReference type="Proteomes" id="UP001530400"/>
    </source>
</evidence>
<feature type="compositionally biased region" description="Basic and acidic residues" evidence="6">
    <location>
        <begin position="1"/>
        <end position="30"/>
    </location>
</feature>
<keyword evidence="4" id="KW-0539">Nucleus</keyword>
<feature type="coiled-coil region" evidence="5">
    <location>
        <begin position="194"/>
        <end position="221"/>
    </location>
</feature>
<evidence type="ECO:0000256" key="1">
    <source>
        <dbReference type="ARBA" id="ARBA00023015"/>
    </source>
</evidence>
<sequence length="313" mass="35162">MSDRSDNESVTDHEGGDELERKNRNRERNKEHARRTRMRKKEQLDWLKARVRELEEEGRLLKQQVEACNVASILIGLSEGNDMSQEVGASPTAASIASQPSFSEALSGGKRKRFLSIDGEEMAPPPMELNVKGHIVSVGGSGNNGKVQMNWKTGTYFDEEGRRQRLTDAELKALRRERNRMHAKMTRDRKKCFLASLNRVIAKLEEENQSLRDILSRSREEEADEELVDDRKIEASSFNPAATASNYHPAVPLNLQQSSAALMTISNSRVVNNEVVDDVQREESVKNKSVPPNLQESSAALMSISNSRIFTIG</sequence>
<feature type="region of interest" description="Disordered" evidence="6">
    <location>
        <begin position="1"/>
        <end position="41"/>
    </location>
</feature>
<evidence type="ECO:0000256" key="2">
    <source>
        <dbReference type="ARBA" id="ARBA00023125"/>
    </source>
</evidence>
<dbReference type="PANTHER" id="PTHR45764">
    <property type="entry name" value="BZIP TRANSCRIPTION FACTOR 44"/>
    <property type="match status" value="1"/>
</dbReference>
<evidence type="ECO:0000313" key="8">
    <source>
        <dbReference type="EMBL" id="KAL3775575.1"/>
    </source>
</evidence>
<dbReference type="EMBL" id="JALLPJ020001149">
    <property type="protein sequence ID" value="KAL3775575.1"/>
    <property type="molecule type" value="Genomic_DNA"/>
</dbReference>
<evidence type="ECO:0000256" key="6">
    <source>
        <dbReference type="SAM" id="MobiDB-lite"/>
    </source>
</evidence>
<dbReference type="PROSITE" id="PS50217">
    <property type="entry name" value="BZIP"/>
    <property type="match status" value="2"/>
</dbReference>